<accession>A0A4S4D662</accession>
<evidence type="ECO:0000259" key="3">
    <source>
        <dbReference type="Pfam" id="PF24436"/>
    </source>
</evidence>
<dbReference type="PANTHER" id="PTHR13322:SF2">
    <property type="entry name" value="INTEGRATOR COMPLEX SUBUNIT 7"/>
    <property type="match status" value="1"/>
</dbReference>
<dbReference type="InterPro" id="IPR033060">
    <property type="entry name" value="INTS7"/>
</dbReference>
<dbReference type="InterPro" id="IPR055195">
    <property type="entry name" value="INTS7_C_plant"/>
</dbReference>
<feature type="domain" description="Integrator complex subunit 7 N-terminal" evidence="3">
    <location>
        <begin position="66"/>
        <end position="478"/>
    </location>
</feature>
<reference evidence="4 5" key="1">
    <citation type="journal article" date="2018" name="Proc. Natl. Acad. Sci. U.S.A.">
        <title>Draft genome sequence of Camellia sinensis var. sinensis provides insights into the evolution of the tea genome and tea quality.</title>
        <authorList>
            <person name="Wei C."/>
            <person name="Yang H."/>
            <person name="Wang S."/>
            <person name="Zhao J."/>
            <person name="Liu C."/>
            <person name="Gao L."/>
            <person name="Xia E."/>
            <person name="Lu Y."/>
            <person name="Tai Y."/>
            <person name="She G."/>
            <person name="Sun J."/>
            <person name="Cao H."/>
            <person name="Tong W."/>
            <person name="Gao Q."/>
            <person name="Li Y."/>
            <person name="Deng W."/>
            <person name="Jiang X."/>
            <person name="Wang W."/>
            <person name="Chen Q."/>
            <person name="Zhang S."/>
            <person name="Li H."/>
            <person name="Wu J."/>
            <person name="Wang P."/>
            <person name="Li P."/>
            <person name="Shi C."/>
            <person name="Zheng F."/>
            <person name="Jian J."/>
            <person name="Huang B."/>
            <person name="Shan D."/>
            <person name="Shi M."/>
            <person name="Fang C."/>
            <person name="Yue Y."/>
            <person name="Li F."/>
            <person name="Li D."/>
            <person name="Wei S."/>
            <person name="Han B."/>
            <person name="Jiang C."/>
            <person name="Yin Y."/>
            <person name="Xia T."/>
            <person name="Zhang Z."/>
            <person name="Bennetzen J.L."/>
            <person name="Zhao S."/>
            <person name="Wan X."/>
        </authorList>
    </citation>
    <scope>NUCLEOTIDE SEQUENCE [LARGE SCALE GENOMIC DNA]</scope>
    <source>
        <strain evidence="5">cv. Shuchazao</strain>
        <tissue evidence="4">Leaf</tissue>
    </source>
</reference>
<evidence type="ECO:0000313" key="5">
    <source>
        <dbReference type="Proteomes" id="UP000306102"/>
    </source>
</evidence>
<evidence type="ECO:0000313" key="4">
    <source>
        <dbReference type="EMBL" id="THF97879.1"/>
    </source>
</evidence>
<dbReference type="SUPFAM" id="SSF48371">
    <property type="entry name" value="ARM repeat"/>
    <property type="match status" value="1"/>
</dbReference>
<evidence type="ECO:0000256" key="1">
    <source>
        <dbReference type="ARBA" id="ARBA00008565"/>
    </source>
</evidence>
<gene>
    <name evidence="4" type="ORF">TEA_015820</name>
</gene>
<dbReference type="EMBL" id="SDRB02012402">
    <property type="protein sequence ID" value="THF97879.1"/>
    <property type="molecule type" value="Genomic_DNA"/>
</dbReference>
<dbReference type="STRING" id="542762.A0A4S4D662"/>
<comment type="caution">
    <text evidence="4">The sequence shown here is derived from an EMBL/GenBank/DDBJ whole genome shotgun (WGS) entry which is preliminary data.</text>
</comment>
<sequence>MDRTSAACAMEWSIDLEKGLRSKKPGQSLEAIQQVGLRLEQWDREPAINIAQHNMFGLIPGEDRLFANTILLRLIDAFGTGDKQTKLCVVKVFLSLSRHRRKKRGQHDGIMFKCSLENRLELLRQVKIVFDTGDAESRGLALVLFGCWADVAKDNADIRYLILSSLVSCDVLQVEAALFAGGCFCELSDDFASILLEILANLVTSSETLSTVKLVGVRAFAKMGCSSSHASKAYEAGLKLVLCSSEENLLAAMLISLSKLASKSTCLISGQVALLFSFLTQEKPLHLQATALKCLRYMVERGMCHFPASAVPIKTLVSMLDEFEFPPALQYGALQILHKVLLYNLPTMPCADMLEFSELLTILENATQSSIMVKKLLAIRVLVDILGNFMGKKEKALDGVDSTTLASRIISFVIDQISLLVKVVPNLQQLDSEMERQGQSWLSLLLLLVEKYPDLGGMVLDKICVLIGNMVNKHDGVVGTAEPDLSGHEIIEFRGQNRKLITSKLLLSVSKVVAACLDNFNESGAVTTLVLDTKELLVKHVQQCSSFDCFRVWTVYSFLLHSRITYCCMLNESEKNDNPDRNLSISIQDYLVQHEITSLECAKNMLARKDNWSAYKVGRNAAYQGAWFAAAFIFEHLITMVQSNTCCQWLKSLAEFAHSERKVQLLNLPEQGFSLVNCLGINKTAVTPFGDDLGERGQGMDWKLRLPNNIEILIEACNSLRSLEETMGAIVTTGHALCFQRWFLALRAKVLESVADTLKLYCVPFIQDNIKNNEQVKGNSMVESPGFLQWITSMACSLTQISLRLNGLAREFDLIATSFRGMDKKSFEIISAHAVSCSLLAFSTGFSLFFPNLIIENILGMSGEGFHGMLIQDLVWRLQQIDCETCTKLGLLWRVCRRPKTFFLQSRNQMFNISCEARVLLTVCSYAVTGVVALQNEANRLRDDENLYQVTKESLQHLLDIISKWMLIPFRTPNHFFRVRPCISSELFASNSNTRSPEGISVLPGFHLSLNLCLQLKNVPVDLPVQLTKLYCILYCRTSFRVPSPGANEGQMQWSCRDDDMVYLNDKLFQFVMESTQKASNTQRKLNAGDCGVVDICVCLEPNEKGQGFSTCLFDVSAFPPGSYKIKWRSCCVDSRGSYWSLHPLNDDPVFTVQKNPIQRYGRPMNSGPLKEGLASGGNSNHGWKKRTFTTFPEEETERMPFGLDLGFIIDEH</sequence>
<dbReference type="Proteomes" id="UP000306102">
    <property type="component" value="Unassembled WGS sequence"/>
</dbReference>
<dbReference type="InterPro" id="IPR056516">
    <property type="entry name" value="INTS7_N"/>
</dbReference>
<proteinExistence type="inferred from homology"/>
<dbReference type="Pfam" id="PF24436">
    <property type="entry name" value="INTS7_N"/>
    <property type="match status" value="1"/>
</dbReference>
<evidence type="ECO:0008006" key="6">
    <source>
        <dbReference type="Google" id="ProtNLM"/>
    </source>
</evidence>
<dbReference type="GO" id="GO:0034472">
    <property type="term" value="P:snRNA 3'-end processing"/>
    <property type="evidence" value="ECO:0007669"/>
    <property type="project" value="TreeGrafter"/>
</dbReference>
<dbReference type="PANTHER" id="PTHR13322">
    <property type="entry name" value="C1ORF73 PROTEIN"/>
    <property type="match status" value="1"/>
</dbReference>
<evidence type="ECO:0000259" key="2">
    <source>
        <dbReference type="Pfam" id="PF22966"/>
    </source>
</evidence>
<organism evidence="4 5">
    <name type="scientific">Camellia sinensis var. sinensis</name>
    <name type="common">China tea</name>
    <dbReference type="NCBI Taxonomy" id="542762"/>
    <lineage>
        <taxon>Eukaryota</taxon>
        <taxon>Viridiplantae</taxon>
        <taxon>Streptophyta</taxon>
        <taxon>Embryophyta</taxon>
        <taxon>Tracheophyta</taxon>
        <taxon>Spermatophyta</taxon>
        <taxon>Magnoliopsida</taxon>
        <taxon>eudicotyledons</taxon>
        <taxon>Gunneridae</taxon>
        <taxon>Pentapetalae</taxon>
        <taxon>asterids</taxon>
        <taxon>Ericales</taxon>
        <taxon>Theaceae</taxon>
        <taxon>Camellia</taxon>
    </lineage>
</organism>
<feature type="domain" description="Integrator complex subunit 7-like C-terminal" evidence="2">
    <location>
        <begin position="984"/>
        <end position="1154"/>
    </location>
</feature>
<name>A0A4S4D662_CAMSN</name>
<keyword evidence="5" id="KW-1185">Reference proteome</keyword>
<protein>
    <recommendedName>
        <fullName evidence="6">Integrator complex subunit 7</fullName>
    </recommendedName>
</protein>
<dbReference type="AlphaFoldDB" id="A0A4S4D662"/>
<dbReference type="InterPro" id="IPR016024">
    <property type="entry name" value="ARM-type_fold"/>
</dbReference>
<dbReference type="GO" id="GO:0032039">
    <property type="term" value="C:integrator complex"/>
    <property type="evidence" value="ECO:0007669"/>
    <property type="project" value="InterPro"/>
</dbReference>
<comment type="similarity">
    <text evidence="1">Belongs to the Integrator subunit 7 family.</text>
</comment>
<dbReference type="Pfam" id="PF22966">
    <property type="entry name" value="INTS7_C_plants"/>
    <property type="match status" value="1"/>
</dbReference>